<dbReference type="AlphaFoldDB" id="A0A811MTW8"/>
<evidence type="ECO:0000313" key="2">
    <source>
        <dbReference type="EMBL" id="CAD6212201.1"/>
    </source>
</evidence>
<accession>A0A811MTW8</accession>
<dbReference type="EMBL" id="CAJGYO010000002">
    <property type="protein sequence ID" value="CAD6212201.1"/>
    <property type="molecule type" value="Genomic_DNA"/>
</dbReference>
<feature type="region of interest" description="Disordered" evidence="1">
    <location>
        <begin position="60"/>
        <end position="130"/>
    </location>
</feature>
<protein>
    <submittedName>
        <fullName evidence="2">Uncharacterized protein</fullName>
    </submittedName>
</protein>
<dbReference type="Proteomes" id="UP000604825">
    <property type="component" value="Unassembled WGS sequence"/>
</dbReference>
<reference evidence="2" key="1">
    <citation type="submission" date="2020-10" db="EMBL/GenBank/DDBJ databases">
        <authorList>
            <person name="Han B."/>
            <person name="Lu T."/>
            <person name="Zhao Q."/>
            <person name="Huang X."/>
            <person name="Zhao Y."/>
        </authorList>
    </citation>
    <scope>NUCLEOTIDE SEQUENCE</scope>
</reference>
<evidence type="ECO:0000256" key="1">
    <source>
        <dbReference type="SAM" id="MobiDB-lite"/>
    </source>
</evidence>
<keyword evidence="3" id="KW-1185">Reference proteome</keyword>
<sequence>MAPVAPWRLAPEPEYQHLGDLGEAQQQAESTVHHVGRLEPELDGKLDLILACEGSKTERAVQAEEGGDGGCRDGVRGHHGLTGSDGRSYRRDPRHARAESWNRGGDGVGERTPGRKRNTGTGVVDGGGGRLSTQQPLCQAHQLWGAARPATGCRLQAMEAGGLQRQLLRLLGVAGGGAAGKVAREAMAATRLCRPQ</sequence>
<proteinExistence type="predicted"/>
<organism evidence="2 3">
    <name type="scientific">Miscanthus lutarioriparius</name>
    <dbReference type="NCBI Taxonomy" id="422564"/>
    <lineage>
        <taxon>Eukaryota</taxon>
        <taxon>Viridiplantae</taxon>
        <taxon>Streptophyta</taxon>
        <taxon>Embryophyta</taxon>
        <taxon>Tracheophyta</taxon>
        <taxon>Spermatophyta</taxon>
        <taxon>Magnoliopsida</taxon>
        <taxon>Liliopsida</taxon>
        <taxon>Poales</taxon>
        <taxon>Poaceae</taxon>
        <taxon>PACMAD clade</taxon>
        <taxon>Panicoideae</taxon>
        <taxon>Andropogonodae</taxon>
        <taxon>Andropogoneae</taxon>
        <taxon>Saccharinae</taxon>
        <taxon>Miscanthus</taxon>
    </lineage>
</organism>
<feature type="compositionally biased region" description="Basic and acidic residues" evidence="1">
    <location>
        <begin position="87"/>
        <end position="100"/>
    </location>
</feature>
<name>A0A811MTW8_9POAL</name>
<evidence type="ECO:0000313" key="3">
    <source>
        <dbReference type="Proteomes" id="UP000604825"/>
    </source>
</evidence>
<gene>
    <name evidence="2" type="ORF">NCGR_LOCUS8009</name>
</gene>
<comment type="caution">
    <text evidence="2">The sequence shown here is derived from an EMBL/GenBank/DDBJ whole genome shotgun (WGS) entry which is preliminary data.</text>
</comment>